<accession>A0A0A1UH20</accession>
<dbReference type="VEuPathDB" id="AmoebaDB:EIN_047130"/>
<dbReference type="OMA" id="EKREMIW"/>
<dbReference type="RefSeq" id="XP_004261201.1">
    <property type="nucleotide sequence ID" value="XM_004261153.1"/>
</dbReference>
<reference evidence="2 3" key="1">
    <citation type="submission" date="2012-10" db="EMBL/GenBank/DDBJ databases">
        <authorList>
            <person name="Zafar N."/>
            <person name="Inman J."/>
            <person name="Hall N."/>
            <person name="Lorenzi H."/>
            <person name="Caler E."/>
        </authorList>
    </citation>
    <scope>NUCLEOTIDE SEQUENCE [LARGE SCALE GENOMIC DNA]</scope>
    <source>
        <strain evidence="2 3">IP1</strain>
    </source>
</reference>
<sequence length="578" mass="67430">MEEVLSLLIQQRNLNSHHEIALAEKNFENKKITEENEMLKKEKSEIEQKLHEEMTQKENQTKEIEDLQEEIKQVKEKLVESEEKYINEQQTLQQENVMPQEIDTSEQIKEIERLHAEISELQATITTYKNKLAEKDQTIENEISRRCDSEMKKWKDTVTIKNEVILKQNNDKIELERLHKAALKEMEDKYKFEKEEMITQHRTETTKLEETISVLTKTQTQQNITNKKIKDEQNALKKLVLLYETEIKKLAIIELKDKKEIMYVNTLIPKSHLQETQQSAFEDSTSIPIVLPRFLSAVNPFKEFTRKTSVASFVLFKGDIVMRDILGFTVLNRTRKELTTQIPYCDKGSFVTSCLSKDGKMLFYCMKTDEGNVFRFFDIEKRSLIKIEGSTNTNVIKCCALDTTKYIYMSSNNYYIVNTAQVENTSTTTTMVNNLVFLMTLNDRVIYVVKKLTSYTLVFADLSKGLNSPSLSIPLEMGVDFDDFFECFNGFFVREKSVIHCVDLNETFKTKQLSVINSIDLDKQEMFKSSDVFATSKKHRILCVGGTRGDLLFWNVDYQEKMNMVKVFNVDPFVYFAC</sequence>
<dbReference type="AlphaFoldDB" id="A0A0A1UH20"/>
<evidence type="ECO:0000313" key="2">
    <source>
        <dbReference type="EMBL" id="ELP94430.1"/>
    </source>
</evidence>
<organism evidence="2 3">
    <name type="scientific">Entamoeba invadens IP1</name>
    <dbReference type="NCBI Taxonomy" id="370355"/>
    <lineage>
        <taxon>Eukaryota</taxon>
        <taxon>Amoebozoa</taxon>
        <taxon>Evosea</taxon>
        <taxon>Archamoebae</taxon>
        <taxon>Mastigamoebida</taxon>
        <taxon>Entamoebidae</taxon>
        <taxon>Entamoeba</taxon>
    </lineage>
</organism>
<dbReference type="SUPFAM" id="SSF69322">
    <property type="entry name" value="Tricorn protease domain 2"/>
    <property type="match status" value="1"/>
</dbReference>
<protein>
    <submittedName>
        <fullName evidence="2">Uncharacterized protein</fullName>
    </submittedName>
</protein>
<dbReference type="EMBL" id="KB206215">
    <property type="protein sequence ID" value="ELP94430.1"/>
    <property type="molecule type" value="Genomic_DNA"/>
</dbReference>
<dbReference type="KEGG" id="eiv:EIN_047130"/>
<keyword evidence="1" id="KW-0175">Coiled coil</keyword>
<keyword evidence="3" id="KW-1185">Reference proteome</keyword>
<feature type="coiled-coil region" evidence="1">
    <location>
        <begin position="22"/>
        <end position="138"/>
    </location>
</feature>
<evidence type="ECO:0000256" key="1">
    <source>
        <dbReference type="SAM" id="Coils"/>
    </source>
</evidence>
<proteinExistence type="predicted"/>
<dbReference type="GeneID" id="14893459"/>
<evidence type="ECO:0000313" key="3">
    <source>
        <dbReference type="Proteomes" id="UP000014680"/>
    </source>
</evidence>
<dbReference type="Proteomes" id="UP000014680">
    <property type="component" value="Unassembled WGS sequence"/>
</dbReference>
<gene>
    <name evidence="2" type="ORF">EIN_047130</name>
</gene>
<name>A0A0A1UH20_ENTIV</name>